<name>A0A226D5V8_FOLCA</name>
<evidence type="ECO:0000256" key="1">
    <source>
        <dbReference type="SAM" id="MobiDB-lite"/>
    </source>
</evidence>
<evidence type="ECO:0000313" key="2">
    <source>
        <dbReference type="EMBL" id="OXA40599.1"/>
    </source>
</evidence>
<sequence length="232" mass="26200">MMSKADQSVAGPSHAGNSSQVMADTISPTSTITSKINSHQKRTEPEEQFVVYLSSDDEDGENEIEERKMKIVDTLMDIKHWVQIKRKSFATNNPAVPISEEARIANRKFHNVVTALDDLVDVLDENRAQRNKRKVATATVPEIVDCDQDEERATIPEPPATPRPSTPTPPVTPPRSISKQFAAQRKSRPTGKRKIKRLYQTQVYLWQKNVKSKRLKGCIMLPFACKTRLFST</sequence>
<accession>A0A226D5V8</accession>
<feature type="compositionally biased region" description="Low complexity" evidence="1">
    <location>
        <begin position="25"/>
        <end position="37"/>
    </location>
</feature>
<feature type="compositionally biased region" description="Pro residues" evidence="1">
    <location>
        <begin position="156"/>
        <end position="173"/>
    </location>
</feature>
<feature type="region of interest" description="Disordered" evidence="1">
    <location>
        <begin position="1"/>
        <end position="47"/>
    </location>
</feature>
<keyword evidence="3" id="KW-1185">Reference proteome</keyword>
<protein>
    <submittedName>
        <fullName evidence="2">Uncharacterized protein</fullName>
    </submittedName>
</protein>
<comment type="caution">
    <text evidence="2">The sequence shown here is derived from an EMBL/GenBank/DDBJ whole genome shotgun (WGS) entry which is preliminary data.</text>
</comment>
<feature type="region of interest" description="Disordered" evidence="1">
    <location>
        <begin position="148"/>
        <end position="194"/>
    </location>
</feature>
<dbReference type="Proteomes" id="UP000198287">
    <property type="component" value="Unassembled WGS sequence"/>
</dbReference>
<gene>
    <name evidence="2" type="ORF">Fcan01_24663</name>
</gene>
<feature type="compositionally biased region" description="Basic residues" evidence="1">
    <location>
        <begin position="185"/>
        <end position="194"/>
    </location>
</feature>
<proteinExistence type="predicted"/>
<reference evidence="2 3" key="1">
    <citation type="submission" date="2015-12" db="EMBL/GenBank/DDBJ databases">
        <title>The genome of Folsomia candida.</title>
        <authorList>
            <person name="Faddeeva A."/>
            <person name="Derks M.F."/>
            <person name="Anvar Y."/>
            <person name="Smit S."/>
            <person name="Van Straalen N."/>
            <person name="Roelofs D."/>
        </authorList>
    </citation>
    <scope>NUCLEOTIDE SEQUENCE [LARGE SCALE GENOMIC DNA]</scope>
    <source>
        <strain evidence="2 3">VU population</strain>
        <tissue evidence="2">Whole body</tissue>
    </source>
</reference>
<organism evidence="2 3">
    <name type="scientific">Folsomia candida</name>
    <name type="common">Springtail</name>
    <dbReference type="NCBI Taxonomy" id="158441"/>
    <lineage>
        <taxon>Eukaryota</taxon>
        <taxon>Metazoa</taxon>
        <taxon>Ecdysozoa</taxon>
        <taxon>Arthropoda</taxon>
        <taxon>Hexapoda</taxon>
        <taxon>Collembola</taxon>
        <taxon>Entomobryomorpha</taxon>
        <taxon>Isotomoidea</taxon>
        <taxon>Isotomidae</taxon>
        <taxon>Proisotominae</taxon>
        <taxon>Folsomia</taxon>
    </lineage>
</organism>
<dbReference type="AlphaFoldDB" id="A0A226D5V8"/>
<dbReference type="EMBL" id="LNIX01000033">
    <property type="protein sequence ID" value="OXA40599.1"/>
    <property type="molecule type" value="Genomic_DNA"/>
</dbReference>
<dbReference type="OrthoDB" id="8922241at2759"/>
<evidence type="ECO:0000313" key="3">
    <source>
        <dbReference type="Proteomes" id="UP000198287"/>
    </source>
</evidence>